<protein>
    <submittedName>
        <fullName evidence="2">HDOD domain-containing protein</fullName>
    </submittedName>
</protein>
<dbReference type="EMBL" id="JBBUTF010000039">
    <property type="protein sequence ID" value="MEK8029090.1"/>
    <property type="molecule type" value="Genomic_DNA"/>
</dbReference>
<name>A0ABU9BK97_9BURK</name>
<dbReference type="Pfam" id="PF08668">
    <property type="entry name" value="HDOD"/>
    <property type="match status" value="1"/>
</dbReference>
<evidence type="ECO:0000259" key="1">
    <source>
        <dbReference type="PROSITE" id="PS51833"/>
    </source>
</evidence>
<dbReference type="InterPro" id="IPR013976">
    <property type="entry name" value="HDOD"/>
</dbReference>
<dbReference type="PANTHER" id="PTHR33525">
    <property type="match status" value="1"/>
</dbReference>
<evidence type="ECO:0000313" key="3">
    <source>
        <dbReference type="Proteomes" id="UP001368500"/>
    </source>
</evidence>
<dbReference type="InterPro" id="IPR052340">
    <property type="entry name" value="RNase_Y/CdgJ"/>
</dbReference>
<proteinExistence type="predicted"/>
<dbReference type="PANTHER" id="PTHR33525:SF6">
    <property type="entry name" value="HDOD DOMAIN-CONTAINING PROTEIN"/>
    <property type="match status" value="1"/>
</dbReference>
<feature type="domain" description="HDOD" evidence="1">
    <location>
        <begin position="16"/>
        <end position="207"/>
    </location>
</feature>
<dbReference type="Gene3D" id="1.10.3210.10">
    <property type="entry name" value="Hypothetical protein af1432"/>
    <property type="match status" value="1"/>
</dbReference>
<dbReference type="Proteomes" id="UP001368500">
    <property type="component" value="Unassembled WGS sequence"/>
</dbReference>
<sequence>MQDRIVDRFFANPASLPSMPEIAHRLLKACDRADIDLGTLSHLVGQDQGLSVKLLRLANSARFSPRHEIATLKDAAATVGMTQLRDLSLAACVAGAFPAVSGFDRLRFWRQCMACAGHARTLAQGCDVDEDQAYLAGLVLRTGELLMLMVDPEHTLQAEADAHLPDSLMDHERRLMSVTHADVSAELATRWRFPDTLTAALRAASDPMAVRPFSRLGGVLRLAQVLSEAGDRGVDPLALMLETQRPLVEHLHLDLDWLGAHLTSWDQLTAGVDQLLH</sequence>
<evidence type="ECO:0000313" key="2">
    <source>
        <dbReference type="EMBL" id="MEK8029090.1"/>
    </source>
</evidence>
<gene>
    <name evidence="2" type="ORF">AACH11_24300</name>
</gene>
<dbReference type="SUPFAM" id="SSF109604">
    <property type="entry name" value="HD-domain/PDEase-like"/>
    <property type="match status" value="1"/>
</dbReference>
<organism evidence="2 3">
    <name type="scientific">Pseudaquabacterium rugosum</name>
    <dbReference type="NCBI Taxonomy" id="2984194"/>
    <lineage>
        <taxon>Bacteria</taxon>
        <taxon>Pseudomonadati</taxon>
        <taxon>Pseudomonadota</taxon>
        <taxon>Betaproteobacteria</taxon>
        <taxon>Burkholderiales</taxon>
        <taxon>Sphaerotilaceae</taxon>
        <taxon>Pseudaquabacterium</taxon>
    </lineage>
</organism>
<keyword evidence="3" id="KW-1185">Reference proteome</keyword>
<dbReference type="RefSeq" id="WP_341376877.1">
    <property type="nucleotide sequence ID" value="NZ_JBBUTF010000039.1"/>
</dbReference>
<accession>A0ABU9BK97</accession>
<comment type="caution">
    <text evidence="2">The sequence shown here is derived from an EMBL/GenBank/DDBJ whole genome shotgun (WGS) entry which is preliminary data.</text>
</comment>
<reference evidence="2 3" key="1">
    <citation type="submission" date="2024-04" db="EMBL/GenBank/DDBJ databases">
        <title>Novel species of the genus Ideonella isolated from streams.</title>
        <authorList>
            <person name="Lu H."/>
        </authorList>
    </citation>
    <scope>NUCLEOTIDE SEQUENCE [LARGE SCALE GENOMIC DNA]</scope>
    <source>
        <strain evidence="2 3">BYS139W</strain>
    </source>
</reference>
<dbReference type="PROSITE" id="PS51833">
    <property type="entry name" value="HDOD"/>
    <property type="match status" value="1"/>
</dbReference>